<gene>
    <name evidence="2" type="ORF">D791_00759</name>
</gene>
<comment type="caution">
    <text evidence="2">The sequence shown here is derived from an EMBL/GenBank/DDBJ whole genome shotgun (WGS) entry which is preliminary data.</text>
</comment>
<keyword evidence="1" id="KW-0812">Transmembrane</keyword>
<reference evidence="3" key="1">
    <citation type="submission" date="2012-11" db="EMBL/GenBank/DDBJ databases">
        <authorList>
            <person name="Singh A."/>
            <person name="Pinnaka A.K."/>
            <person name="Vaidya B."/>
        </authorList>
    </citation>
    <scope>NUCLEOTIDE SEQUENCE [LARGE SCALE GENOMIC DNA]</scope>
    <source>
        <strain evidence="3">AK23</strain>
    </source>
</reference>
<evidence type="ECO:0000256" key="1">
    <source>
        <dbReference type="SAM" id="Phobius"/>
    </source>
</evidence>
<evidence type="ECO:0000313" key="3">
    <source>
        <dbReference type="Proteomes" id="UP000019464"/>
    </source>
</evidence>
<dbReference type="PANTHER" id="PTHR40115:SF1">
    <property type="entry name" value="INNER MEMBRANE PROTEIN WITH PEPSY TM HELIX"/>
    <property type="match status" value="1"/>
</dbReference>
<proteinExistence type="predicted"/>
<keyword evidence="1" id="KW-1133">Transmembrane helix</keyword>
<feature type="transmembrane region" description="Helical" evidence="1">
    <location>
        <begin position="180"/>
        <end position="200"/>
    </location>
</feature>
<evidence type="ECO:0000313" key="2">
    <source>
        <dbReference type="EMBL" id="EXJ12514.1"/>
    </source>
</evidence>
<dbReference type="AlphaFoldDB" id="W9UZL6"/>
<keyword evidence="3" id="KW-1185">Reference proteome</keyword>
<evidence type="ECO:0008006" key="4">
    <source>
        <dbReference type="Google" id="ProtNLM"/>
    </source>
</evidence>
<keyword evidence="1" id="KW-0472">Membrane</keyword>
<name>W9UZL6_9GAMM</name>
<dbReference type="STRING" id="1229521.D791_00759"/>
<dbReference type="Pfam" id="PF16357">
    <property type="entry name" value="PepSY_TM_like_2"/>
    <property type="match status" value="1"/>
</dbReference>
<accession>W9UZL6</accession>
<dbReference type="EMBL" id="AONB01000002">
    <property type="protein sequence ID" value="EXJ12514.1"/>
    <property type="molecule type" value="Genomic_DNA"/>
</dbReference>
<protein>
    <recommendedName>
        <fullName evidence="4">Iron-regulated membrane protein</fullName>
    </recommendedName>
</protein>
<feature type="transmembrane region" description="Helical" evidence="1">
    <location>
        <begin position="12"/>
        <end position="37"/>
    </location>
</feature>
<dbReference type="InterPro" id="IPR032307">
    <property type="entry name" value="PepSY_TM-like_2"/>
</dbReference>
<feature type="transmembrane region" description="Helical" evidence="1">
    <location>
        <begin position="152"/>
        <end position="174"/>
    </location>
</feature>
<dbReference type="RefSeq" id="WP_081763703.1">
    <property type="nucleotide sequence ID" value="NZ_AONB01000002.1"/>
</dbReference>
<dbReference type="Proteomes" id="UP000019464">
    <property type="component" value="Unassembled WGS sequence"/>
</dbReference>
<reference evidence="2 3" key="2">
    <citation type="journal article" date="2015" name="Syst. Appl. Microbiol.">
        <title>Nitrincola nitratireducens sp. nov. isolated from a haloalkaline crater lake.</title>
        <authorList>
            <person name="Singh A."/>
            <person name="Vaidya B."/>
            <person name="Tanuku N.R."/>
            <person name="Pinnaka A.K."/>
        </authorList>
    </citation>
    <scope>NUCLEOTIDE SEQUENCE [LARGE SCALE GENOMIC DNA]</scope>
    <source>
        <strain evidence="2 3">AK23</strain>
    </source>
</reference>
<organism evidence="2 3">
    <name type="scientific">Nitrincola nitratireducens</name>
    <dbReference type="NCBI Taxonomy" id="1229521"/>
    <lineage>
        <taxon>Bacteria</taxon>
        <taxon>Pseudomonadati</taxon>
        <taxon>Pseudomonadota</taxon>
        <taxon>Gammaproteobacteria</taxon>
        <taxon>Oceanospirillales</taxon>
        <taxon>Oceanospirillaceae</taxon>
        <taxon>Nitrincola</taxon>
    </lineage>
</organism>
<sequence length="201" mass="23315">MNTKMLVVNRWVRWLHIYSAVPVLLSMIFFAVTGFFLNHTDWNLGQTKQYEQSFDLPDTLVEMDWQDSPSLYALQVLNWLDREHNVRGIKMEFEWDEDEPLLAIALDSPNGNQSIEVFPDEGVVEVFTLSLPLLVMLNNVHRGKSVSDFWRLLSDLSAIFMLVFCLTGLWLVLINKVQRLTSSAWITLGSVVFFLSLYLMH</sequence>
<dbReference type="OrthoDB" id="27171at2"/>
<dbReference type="PANTHER" id="PTHR40115">
    <property type="entry name" value="INNER MEMBRANE PROTEIN WITH PEPSY TM HELIX"/>
    <property type="match status" value="1"/>
</dbReference>